<evidence type="ECO:0000313" key="4">
    <source>
        <dbReference type="EMBL" id="EMR00647.1"/>
    </source>
</evidence>
<evidence type="ECO:0000259" key="3">
    <source>
        <dbReference type="Pfam" id="PF16344"/>
    </source>
</evidence>
<dbReference type="Gene3D" id="3.55.50.30">
    <property type="match status" value="1"/>
</dbReference>
<feature type="transmembrane region" description="Helical" evidence="1">
    <location>
        <begin position="101"/>
        <end position="123"/>
    </location>
</feature>
<dbReference type="OrthoDB" id="1452822at2"/>
<dbReference type="PANTHER" id="PTHR30273:SF2">
    <property type="entry name" value="PROTEIN FECR"/>
    <property type="match status" value="1"/>
</dbReference>
<name>M7N023_9BACT</name>
<evidence type="ECO:0000259" key="2">
    <source>
        <dbReference type="Pfam" id="PF04773"/>
    </source>
</evidence>
<keyword evidence="1" id="KW-1133">Transmembrane helix</keyword>
<dbReference type="PIRSF" id="PIRSF018266">
    <property type="entry name" value="FecR"/>
    <property type="match status" value="1"/>
</dbReference>
<keyword evidence="5" id="KW-1185">Reference proteome</keyword>
<dbReference type="PANTHER" id="PTHR30273">
    <property type="entry name" value="PERIPLASMIC SIGNAL SENSOR AND SIGMA FACTOR ACTIVATOR FECR-RELATED"/>
    <property type="match status" value="1"/>
</dbReference>
<dbReference type="InterPro" id="IPR032508">
    <property type="entry name" value="FecR_C"/>
</dbReference>
<dbReference type="PATRIC" id="fig|1279009.4.peg.4253"/>
<evidence type="ECO:0000313" key="5">
    <source>
        <dbReference type="Proteomes" id="UP000011910"/>
    </source>
</evidence>
<dbReference type="AlphaFoldDB" id="M7N023"/>
<keyword evidence="1" id="KW-0472">Membrane</keyword>
<sequence>MKIDPYYIGLLHKEFTRQLTAEEAEGLRKWLERHEHHRHLRHEVSRSWELAATPLPEAGEEEVAEELSRLRQRIQHPSPQDARQDARTSTSFRQLESRKEVYYGLVAMVILLVLAIGGLLLSLSAEVPGELTAFYSSDPTAVQQEFSLPDRSAVHLRGRSELAYLESERARSLRFSGQAFFQVARQEQRPFLIHAGGMQVQVLGTSFFVKALVGRPLEVGVASGRVAVDYQGEKYLLKEGELIRFVPGETARVQPIQDVNYFSWHTDKLDFQQSPLREVVPALERHYDIRLETTGSALLNCRFTGSFEGIALEELLEVICYSLDLSVERLENRTYLLSGAGCPKR</sequence>
<dbReference type="InterPro" id="IPR012373">
    <property type="entry name" value="Ferrdict_sens_TM"/>
</dbReference>
<keyword evidence="1" id="KW-0812">Transmembrane</keyword>
<dbReference type="Gene3D" id="2.60.120.1440">
    <property type="match status" value="1"/>
</dbReference>
<dbReference type="RefSeq" id="WP_009197605.1">
    <property type="nucleotide sequence ID" value="NZ_AODQ01000220.1"/>
</dbReference>
<evidence type="ECO:0000256" key="1">
    <source>
        <dbReference type="SAM" id="Phobius"/>
    </source>
</evidence>
<dbReference type="Pfam" id="PF16344">
    <property type="entry name" value="FecR_C"/>
    <property type="match status" value="1"/>
</dbReference>
<dbReference type="InterPro" id="IPR006860">
    <property type="entry name" value="FecR"/>
</dbReference>
<organism evidence="4 5">
    <name type="scientific">Cesiribacter andamanensis AMV16</name>
    <dbReference type="NCBI Taxonomy" id="1279009"/>
    <lineage>
        <taxon>Bacteria</taxon>
        <taxon>Pseudomonadati</taxon>
        <taxon>Bacteroidota</taxon>
        <taxon>Cytophagia</taxon>
        <taxon>Cytophagales</taxon>
        <taxon>Cesiribacteraceae</taxon>
        <taxon>Cesiribacter</taxon>
    </lineage>
</organism>
<feature type="domain" description="Protein FecR C-terminal" evidence="3">
    <location>
        <begin position="268"/>
        <end position="335"/>
    </location>
</feature>
<proteinExistence type="predicted"/>
<comment type="caution">
    <text evidence="4">The sequence shown here is derived from an EMBL/GenBank/DDBJ whole genome shotgun (WGS) entry which is preliminary data.</text>
</comment>
<gene>
    <name evidence="4" type="ORF">ADICEAN_04231</name>
</gene>
<dbReference type="Proteomes" id="UP000011910">
    <property type="component" value="Unassembled WGS sequence"/>
</dbReference>
<dbReference type="Pfam" id="PF04773">
    <property type="entry name" value="FecR"/>
    <property type="match status" value="1"/>
</dbReference>
<dbReference type="EMBL" id="AODQ01000220">
    <property type="protein sequence ID" value="EMR00647.1"/>
    <property type="molecule type" value="Genomic_DNA"/>
</dbReference>
<reference evidence="4 5" key="1">
    <citation type="journal article" date="2013" name="Genome Announc.">
        <title>Draft Genome Sequence of Cesiribacter andamanensis Strain AMV16T, Isolated from a Soil Sample from a Mud Volcano in the Andaman Islands, India.</title>
        <authorList>
            <person name="Shivaji S."/>
            <person name="Ara S."/>
            <person name="Begum Z."/>
            <person name="Srinivas T.N."/>
            <person name="Singh A."/>
            <person name="Kumar Pinnaka A."/>
        </authorList>
    </citation>
    <scope>NUCLEOTIDE SEQUENCE [LARGE SCALE GENOMIC DNA]</scope>
    <source>
        <strain evidence="4 5">AMV16</strain>
    </source>
</reference>
<dbReference type="STRING" id="1279009.ADICEAN_04231"/>
<accession>M7N023</accession>
<dbReference type="GO" id="GO:0016989">
    <property type="term" value="F:sigma factor antagonist activity"/>
    <property type="evidence" value="ECO:0007669"/>
    <property type="project" value="TreeGrafter"/>
</dbReference>
<protein>
    <submittedName>
        <fullName evidence="4">Fec operon regulator FecR</fullName>
    </submittedName>
</protein>
<dbReference type="eggNOG" id="COG3712">
    <property type="taxonomic scope" value="Bacteria"/>
</dbReference>
<feature type="domain" description="FecR protein" evidence="2">
    <location>
        <begin position="142"/>
        <end position="226"/>
    </location>
</feature>